<protein>
    <submittedName>
        <fullName evidence="1">Uncharacterized protein</fullName>
    </submittedName>
</protein>
<reference evidence="1 2" key="1">
    <citation type="journal article" date="2018" name="PLoS Genet.">
        <title>Population sequencing reveals clonal diversity and ancestral inbreeding in the grapevine cultivar Chardonnay.</title>
        <authorList>
            <person name="Roach M.J."/>
            <person name="Johnson D.L."/>
            <person name="Bohlmann J."/>
            <person name="van Vuuren H.J."/>
            <person name="Jones S.J."/>
            <person name="Pretorius I.S."/>
            <person name="Schmidt S.A."/>
            <person name="Borneman A.R."/>
        </authorList>
    </citation>
    <scope>NUCLEOTIDE SEQUENCE [LARGE SCALE GENOMIC DNA]</scope>
    <source>
        <strain evidence="2">cv. Chardonnay</strain>
        <tissue evidence="1">Leaf</tissue>
    </source>
</reference>
<accession>A0A438GD45</accession>
<comment type="caution">
    <text evidence="1">The sequence shown here is derived from an EMBL/GenBank/DDBJ whole genome shotgun (WGS) entry which is preliminary data.</text>
</comment>
<gene>
    <name evidence="1" type="ORF">CK203_062195</name>
</gene>
<dbReference type="EMBL" id="QGNW01000472">
    <property type="protein sequence ID" value="RVW70135.1"/>
    <property type="molecule type" value="Genomic_DNA"/>
</dbReference>
<dbReference type="OrthoDB" id="1435049at2759"/>
<sequence>MENREQEHTLIELGVVEARQELLNGGGRQLYLNKLSSREMESLVAISDTFLPSVEAPHNAAHAYVDKFYRTSASMAGTPHILLLPHQDALQILEACHSPCIFHPVFGYSPDRSQTEVNFPPTWPP</sequence>
<proteinExistence type="predicted"/>
<organism evidence="1 2">
    <name type="scientific">Vitis vinifera</name>
    <name type="common">Grape</name>
    <dbReference type="NCBI Taxonomy" id="29760"/>
    <lineage>
        <taxon>Eukaryota</taxon>
        <taxon>Viridiplantae</taxon>
        <taxon>Streptophyta</taxon>
        <taxon>Embryophyta</taxon>
        <taxon>Tracheophyta</taxon>
        <taxon>Spermatophyta</taxon>
        <taxon>Magnoliopsida</taxon>
        <taxon>eudicotyledons</taxon>
        <taxon>Gunneridae</taxon>
        <taxon>Pentapetalae</taxon>
        <taxon>rosids</taxon>
        <taxon>Vitales</taxon>
        <taxon>Vitaceae</taxon>
        <taxon>Viteae</taxon>
        <taxon>Vitis</taxon>
    </lineage>
</organism>
<dbReference type="AlphaFoldDB" id="A0A438GD45"/>
<name>A0A438GD45_VITVI</name>
<evidence type="ECO:0000313" key="2">
    <source>
        <dbReference type="Proteomes" id="UP000288805"/>
    </source>
</evidence>
<dbReference type="Proteomes" id="UP000288805">
    <property type="component" value="Unassembled WGS sequence"/>
</dbReference>
<evidence type="ECO:0000313" key="1">
    <source>
        <dbReference type="EMBL" id="RVW70135.1"/>
    </source>
</evidence>